<feature type="region of interest" description="Disordered" evidence="1">
    <location>
        <begin position="1"/>
        <end position="25"/>
    </location>
</feature>
<dbReference type="EMBL" id="MU251450">
    <property type="protein sequence ID" value="KAG9234839.1"/>
    <property type="molecule type" value="Genomic_DNA"/>
</dbReference>
<dbReference type="OrthoDB" id="3560888at2759"/>
<proteinExistence type="predicted"/>
<feature type="region of interest" description="Disordered" evidence="1">
    <location>
        <begin position="142"/>
        <end position="227"/>
    </location>
</feature>
<gene>
    <name evidence="2" type="ORF">BJ875DRAFT_460586</name>
</gene>
<name>A0A9P8C5Q7_9HELO</name>
<accession>A0A9P8C5Q7</accession>
<evidence type="ECO:0000256" key="1">
    <source>
        <dbReference type="SAM" id="MobiDB-lite"/>
    </source>
</evidence>
<evidence type="ECO:0000313" key="2">
    <source>
        <dbReference type="EMBL" id="KAG9234839.1"/>
    </source>
</evidence>
<organism evidence="2 3">
    <name type="scientific">Amylocarpus encephaloides</name>
    <dbReference type="NCBI Taxonomy" id="45428"/>
    <lineage>
        <taxon>Eukaryota</taxon>
        <taxon>Fungi</taxon>
        <taxon>Dikarya</taxon>
        <taxon>Ascomycota</taxon>
        <taxon>Pezizomycotina</taxon>
        <taxon>Leotiomycetes</taxon>
        <taxon>Helotiales</taxon>
        <taxon>Helotiales incertae sedis</taxon>
        <taxon>Amylocarpus</taxon>
    </lineage>
</organism>
<protein>
    <submittedName>
        <fullName evidence="2">Uncharacterized protein</fullName>
    </submittedName>
</protein>
<reference evidence="2" key="1">
    <citation type="journal article" date="2021" name="IMA Fungus">
        <title>Genomic characterization of three marine fungi, including Emericellopsis atlantica sp. nov. with signatures of a generalist lifestyle and marine biomass degradation.</title>
        <authorList>
            <person name="Hagestad O.C."/>
            <person name="Hou L."/>
            <person name="Andersen J.H."/>
            <person name="Hansen E.H."/>
            <person name="Altermark B."/>
            <person name="Li C."/>
            <person name="Kuhnert E."/>
            <person name="Cox R.J."/>
            <person name="Crous P.W."/>
            <person name="Spatafora J.W."/>
            <person name="Lail K."/>
            <person name="Amirebrahimi M."/>
            <person name="Lipzen A."/>
            <person name="Pangilinan J."/>
            <person name="Andreopoulos W."/>
            <person name="Hayes R.D."/>
            <person name="Ng V."/>
            <person name="Grigoriev I.V."/>
            <person name="Jackson S.A."/>
            <person name="Sutton T.D.S."/>
            <person name="Dobson A.D.W."/>
            <person name="Rama T."/>
        </authorList>
    </citation>
    <scope>NUCLEOTIDE SEQUENCE</scope>
    <source>
        <strain evidence="2">TRa018bII</strain>
    </source>
</reference>
<keyword evidence="3" id="KW-1185">Reference proteome</keyword>
<dbReference type="AlphaFoldDB" id="A0A9P8C5Q7"/>
<dbReference type="Proteomes" id="UP000824998">
    <property type="component" value="Unassembled WGS sequence"/>
</dbReference>
<sequence>MAPEPTRQGKKPKKPHPQPIQMPPTTLDFTSQCHFTVQVYSCTHKYWLKDPKITHVGCCPMKSHQSRCENMAKGTREVLVQGQCPRCSEATVPGERRSTDVGLSKGVAMVEAVRQRIWELEREVAEKDPGVLEASNHHGVEALSKGSKGLRCPPLPDTITKDGLQKERARAETVDAPPGTASVQKDPQDKDETDSEGDNDRSAGGSRQPSSIALRRRAVTAPERPKGMKLWMSWRTAAVFVEGSSSEEEPWEDDKDWVHVAADEMKET</sequence>
<evidence type="ECO:0000313" key="3">
    <source>
        <dbReference type="Proteomes" id="UP000824998"/>
    </source>
</evidence>
<comment type="caution">
    <text evidence="2">The sequence shown here is derived from an EMBL/GenBank/DDBJ whole genome shotgun (WGS) entry which is preliminary data.</text>
</comment>
<feature type="compositionally biased region" description="Basic and acidic residues" evidence="1">
    <location>
        <begin position="159"/>
        <end position="173"/>
    </location>
</feature>